<keyword evidence="3" id="KW-0812">Transmembrane</keyword>
<accession>A0A372ZKY6</accession>
<comment type="caution">
    <text evidence="5">The sequence shown here is derived from an EMBL/GenBank/DDBJ whole genome shotgun (WGS) entry which is preliminary data.</text>
</comment>
<reference evidence="5 6" key="1">
    <citation type="submission" date="2018-08" db="EMBL/GenBank/DDBJ databases">
        <title>Diversity &amp; Physiological Properties of Lignin-Decomposing Actinobacteria from Soil.</title>
        <authorList>
            <person name="Roh S.G."/>
            <person name="Kim S.B."/>
        </authorList>
    </citation>
    <scope>NUCLEOTIDE SEQUENCE [LARGE SCALE GENOMIC DNA]</scope>
    <source>
        <strain evidence="5 6">MMS17-GH009</strain>
    </source>
</reference>
<dbReference type="InterPro" id="IPR025241">
    <property type="entry name" value="DUF4190"/>
</dbReference>
<feature type="compositionally biased region" description="Low complexity" evidence="2">
    <location>
        <begin position="43"/>
        <end position="63"/>
    </location>
</feature>
<evidence type="ECO:0000259" key="4">
    <source>
        <dbReference type="Pfam" id="PF13828"/>
    </source>
</evidence>
<dbReference type="Pfam" id="PF13828">
    <property type="entry name" value="DUF4190"/>
    <property type="match status" value="1"/>
</dbReference>
<evidence type="ECO:0000256" key="2">
    <source>
        <dbReference type="SAM" id="MobiDB-lite"/>
    </source>
</evidence>
<proteinExistence type="predicted"/>
<feature type="transmembrane region" description="Helical" evidence="3">
    <location>
        <begin position="111"/>
        <end position="128"/>
    </location>
</feature>
<keyword evidence="1" id="KW-0175">Coiled coil</keyword>
<feature type="domain" description="DUF4190" evidence="4">
    <location>
        <begin position="86"/>
        <end position="153"/>
    </location>
</feature>
<name>A0A372ZKY6_9ACTN</name>
<organism evidence="5 6">
    <name type="scientific">Kitasatospora xanthocidica</name>
    <dbReference type="NCBI Taxonomy" id="83382"/>
    <lineage>
        <taxon>Bacteria</taxon>
        <taxon>Bacillati</taxon>
        <taxon>Actinomycetota</taxon>
        <taxon>Actinomycetes</taxon>
        <taxon>Kitasatosporales</taxon>
        <taxon>Streptomycetaceae</taxon>
        <taxon>Kitasatospora</taxon>
    </lineage>
</organism>
<feature type="transmembrane region" description="Helical" evidence="3">
    <location>
        <begin position="140"/>
        <end position="161"/>
    </location>
</feature>
<feature type="compositionally biased region" description="Pro residues" evidence="2">
    <location>
        <begin position="1"/>
        <end position="10"/>
    </location>
</feature>
<evidence type="ECO:0000313" key="6">
    <source>
        <dbReference type="Proteomes" id="UP000263377"/>
    </source>
</evidence>
<dbReference type="RefSeq" id="WP_117484940.1">
    <property type="nucleotide sequence ID" value="NZ_QVIG01000001.1"/>
</dbReference>
<keyword evidence="6" id="KW-1185">Reference proteome</keyword>
<feature type="region of interest" description="Disordered" evidence="2">
    <location>
        <begin position="1"/>
        <end position="63"/>
    </location>
</feature>
<dbReference type="Proteomes" id="UP000263377">
    <property type="component" value="Unassembled WGS sequence"/>
</dbReference>
<evidence type="ECO:0000313" key="5">
    <source>
        <dbReference type="EMBL" id="RGD56496.1"/>
    </source>
</evidence>
<keyword evidence="3" id="KW-1133">Transmembrane helix</keyword>
<feature type="transmembrane region" description="Helical" evidence="3">
    <location>
        <begin position="85"/>
        <end position="105"/>
    </location>
</feature>
<gene>
    <name evidence="5" type="ORF">DR950_00650</name>
</gene>
<dbReference type="EMBL" id="QVIG01000001">
    <property type="protein sequence ID" value="RGD56496.1"/>
    <property type="molecule type" value="Genomic_DNA"/>
</dbReference>
<protein>
    <submittedName>
        <fullName evidence="5">DUF4190 domain-containing protein</fullName>
    </submittedName>
</protein>
<evidence type="ECO:0000256" key="1">
    <source>
        <dbReference type="SAM" id="Coils"/>
    </source>
</evidence>
<feature type="coiled-coil region" evidence="1">
    <location>
        <begin position="185"/>
        <end position="220"/>
    </location>
</feature>
<sequence length="354" mass="36702">MTVPVPPDSSPRPAEEPAAADPWAPPGQGRDAAPTVPGPGFGPAPAHAPAAGPGQIPGQAPGQAPGAPYWPPYAMPAPAPQPRNGLGIAAMVLGIVGVVLGLTIILFWLSWLPALLAVVFGAIALGHVRKGLAANRAMALAGVVLGVTGLLVSVGTGVFVVNRVQEVHREQKAQAEAARIRFETATKAAEERAAKEKARIEAERQRLAAEQEKRAADERARRLSFGQSYTYPDGLKVTMAAPEPYVPRGGVGETPRDATIVQVRITVVNTGPAEVSLLGSGLPTVRDAKGNLVFTLIDGSGRMKILTKSLAPGEEATGLTAYALPAGAGDPFSVRFDHTMGTEYKDVIWTGPAG</sequence>
<keyword evidence="3" id="KW-0472">Membrane</keyword>
<evidence type="ECO:0000256" key="3">
    <source>
        <dbReference type="SAM" id="Phobius"/>
    </source>
</evidence>
<dbReference type="AlphaFoldDB" id="A0A372ZKY6"/>